<evidence type="ECO:0000259" key="1">
    <source>
        <dbReference type="Pfam" id="PF13788"/>
    </source>
</evidence>
<feature type="domain" description="DUF4180" evidence="1">
    <location>
        <begin position="2"/>
        <end position="77"/>
    </location>
</feature>
<organism evidence="2 3">
    <name type="scientific">Devosia ginsengisoli</name>
    <dbReference type="NCBI Taxonomy" id="400770"/>
    <lineage>
        <taxon>Bacteria</taxon>
        <taxon>Pseudomonadati</taxon>
        <taxon>Pseudomonadota</taxon>
        <taxon>Alphaproteobacteria</taxon>
        <taxon>Hyphomicrobiales</taxon>
        <taxon>Devosiaceae</taxon>
        <taxon>Devosia</taxon>
    </lineage>
</organism>
<dbReference type="Pfam" id="PF13788">
    <property type="entry name" value="DUF4180"/>
    <property type="match status" value="1"/>
</dbReference>
<evidence type="ECO:0000313" key="2">
    <source>
        <dbReference type="EMBL" id="QDZ09435.1"/>
    </source>
</evidence>
<evidence type="ECO:0000313" key="3">
    <source>
        <dbReference type="Proteomes" id="UP000315364"/>
    </source>
</evidence>
<dbReference type="OrthoDB" id="8595425at2"/>
<dbReference type="Proteomes" id="UP000315364">
    <property type="component" value="Chromosome"/>
</dbReference>
<keyword evidence="3" id="KW-1185">Reference proteome</keyword>
<protein>
    <submittedName>
        <fullName evidence="2">DUF4180 domain-containing protein</fullName>
    </submittedName>
</protein>
<gene>
    <name evidence="2" type="ORF">FPZ08_00945</name>
</gene>
<dbReference type="KEGG" id="dea:FPZ08_00945"/>
<name>A0A5B8LP14_9HYPH</name>
<dbReference type="AlphaFoldDB" id="A0A5B8LP14"/>
<dbReference type="InterPro" id="IPR025438">
    <property type="entry name" value="DUF4180"/>
</dbReference>
<sequence length="78" mass="8773">MIVVPVSRLAPGFLDLSTRIAGEVFQKMEQYSRRLVIQGDIAVEVAASKALHDFVYETNRRGHHLFVPDHESLIARLG</sequence>
<proteinExistence type="predicted"/>
<reference evidence="2 3" key="1">
    <citation type="submission" date="2019-07" db="EMBL/GenBank/DDBJ databases">
        <title>Full genome sequence of Devosia sp. Gsoil 520.</title>
        <authorList>
            <person name="Im W.-T."/>
        </authorList>
    </citation>
    <scope>NUCLEOTIDE SEQUENCE [LARGE SCALE GENOMIC DNA]</scope>
    <source>
        <strain evidence="2 3">Gsoil 520</strain>
    </source>
</reference>
<accession>A0A5B8LP14</accession>
<dbReference type="EMBL" id="CP042304">
    <property type="protein sequence ID" value="QDZ09435.1"/>
    <property type="molecule type" value="Genomic_DNA"/>
</dbReference>